<dbReference type="PANTHER" id="PTHR43162">
    <property type="match status" value="1"/>
</dbReference>
<dbReference type="Pfam" id="PF13460">
    <property type="entry name" value="NAD_binding_10"/>
    <property type="match status" value="1"/>
</dbReference>
<dbReference type="AlphaFoldDB" id="A0A1W7CUM7"/>
<dbReference type="KEGG" id="smao:CAG99_06220"/>
<keyword evidence="3" id="KW-1185">Reference proteome</keyword>
<dbReference type="Gene3D" id="3.40.50.720">
    <property type="entry name" value="NAD(P)-binding Rossmann-like Domain"/>
    <property type="match status" value="1"/>
</dbReference>
<evidence type="ECO:0000313" key="2">
    <source>
        <dbReference type="EMBL" id="ARQ68503.1"/>
    </source>
</evidence>
<dbReference type="InterPro" id="IPR016040">
    <property type="entry name" value="NAD(P)-bd_dom"/>
</dbReference>
<dbReference type="Proteomes" id="UP000194218">
    <property type="component" value="Chromosome"/>
</dbReference>
<dbReference type="Gene3D" id="3.90.25.10">
    <property type="entry name" value="UDP-galactose 4-epimerase, domain 1"/>
    <property type="match status" value="1"/>
</dbReference>
<sequence>MSGVLVTGGTGKTGRTLVHVLRDAGVRTRAASRNPAAADPDAVRFDWHDPATHGPALDGTDRVFLLPPVESLDPLPLVEPFLRRARRVGVQRLVMLGSAIVLPNAPGAVEMAAQVRAQPGGVVLRASGFMQNFLRPHPLAEHIHHHGEIRTAAGDGKLGWVDARDVAASAAVLLADLGVDARSDYLITGPHGMSYPQAARIITAQTGRQVRVKPVTEEEQAAAYRAAGMPTEFSDALAAVERGIKEGREDQVSTAVLELTGRPPRAFSEFVSDHAHEWTR</sequence>
<dbReference type="EMBL" id="CP021121">
    <property type="protein sequence ID" value="ARQ68503.1"/>
    <property type="molecule type" value="Genomic_DNA"/>
</dbReference>
<evidence type="ECO:0000313" key="3">
    <source>
        <dbReference type="Proteomes" id="UP000194218"/>
    </source>
</evidence>
<gene>
    <name evidence="2" type="ORF">CAG99_06220</name>
</gene>
<dbReference type="PANTHER" id="PTHR43162:SF1">
    <property type="entry name" value="PRESTALK A DIFFERENTIATION PROTEIN A"/>
    <property type="match status" value="1"/>
</dbReference>
<dbReference type="InterPro" id="IPR036291">
    <property type="entry name" value="NAD(P)-bd_dom_sf"/>
</dbReference>
<protein>
    <submittedName>
        <fullName evidence="2">Ergot alkaloid biosynthesis protein</fullName>
    </submittedName>
</protein>
<feature type="domain" description="NAD(P)-binding" evidence="1">
    <location>
        <begin position="8"/>
        <end position="175"/>
    </location>
</feature>
<dbReference type="RefSeq" id="WP_086158012.1">
    <property type="nucleotide sequence ID" value="NZ_CP021121.1"/>
</dbReference>
<organism evidence="2 3">
    <name type="scientific">Streptomyces marincola</name>
    <dbReference type="NCBI Taxonomy" id="2878388"/>
    <lineage>
        <taxon>Bacteria</taxon>
        <taxon>Bacillati</taxon>
        <taxon>Actinomycetota</taxon>
        <taxon>Actinomycetes</taxon>
        <taxon>Kitasatosporales</taxon>
        <taxon>Streptomycetaceae</taxon>
        <taxon>Streptomyces</taxon>
    </lineage>
</organism>
<dbReference type="SUPFAM" id="SSF51735">
    <property type="entry name" value="NAD(P)-binding Rossmann-fold domains"/>
    <property type="match status" value="1"/>
</dbReference>
<name>A0A1W7CUM7_9ACTN</name>
<dbReference type="OrthoDB" id="3250520at2"/>
<evidence type="ECO:0000259" key="1">
    <source>
        <dbReference type="Pfam" id="PF13460"/>
    </source>
</evidence>
<accession>A0A1W7CUM7</accession>
<dbReference type="InterPro" id="IPR051604">
    <property type="entry name" value="Ergot_Alk_Oxidoreductase"/>
</dbReference>
<reference evidence="2 3" key="1">
    <citation type="submission" date="2017-05" db="EMBL/GenBank/DDBJ databases">
        <title>Complete genome sequence of Streptomyces sp. SCSIO 03032 revealed the diverse biosynthetic pathways for its bioactive secondary metabolites.</title>
        <authorList>
            <person name="Ma L."/>
            <person name="Zhu Y."/>
            <person name="Zhang W."/>
            <person name="Zhang G."/>
            <person name="Tian X."/>
            <person name="Zhang S."/>
            <person name="Zhang C."/>
        </authorList>
    </citation>
    <scope>NUCLEOTIDE SEQUENCE [LARGE SCALE GENOMIC DNA]</scope>
    <source>
        <strain evidence="2 3">SCSIO 03032</strain>
    </source>
</reference>
<proteinExistence type="predicted"/>